<evidence type="ECO:0000313" key="2">
    <source>
        <dbReference type="EMBL" id="MCP2263170.1"/>
    </source>
</evidence>
<keyword evidence="1" id="KW-1133">Transmembrane helix</keyword>
<comment type="caution">
    <text evidence="2">The sequence shown here is derived from an EMBL/GenBank/DDBJ whole genome shotgun (WGS) entry which is preliminary data.</text>
</comment>
<evidence type="ECO:0000256" key="1">
    <source>
        <dbReference type="SAM" id="Phobius"/>
    </source>
</evidence>
<evidence type="ECO:0008006" key="4">
    <source>
        <dbReference type="Google" id="ProtNLM"/>
    </source>
</evidence>
<feature type="transmembrane region" description="Helical" evidence="1">
    <location>
        <begin position="21"/>
        <end position="45"/>
    </location>
</feature>
<protein>
    <recommendedName>
        <fullName evidence="4">LysM domain-containing protein</fullName>
    </recommendedName>
</protein>
<name>A0A9X2FXJ6_9MICO</name>
<sequence length="265" mass="26254">MTNSTGPGQTPSPTQAGGRGGVAGLLALGVGLVAAAGALGARTWYVGSGLGSALFPVDGIVELAAVSVGTVVAGWTGVHALVALAWVLVCRRGARWRAGERAVARHAPAVVRRLVRAALGAGVGLALTVPTAMAAQPAAAAPTAVTASTAQAADDPAVVRLGWRPTGGTAETTAKPAPERSALVNRGVSAGREPVVVVERGDTLWAIATDHLAETGSSGGAGTGAQAAVSDAEIAAAVDRWHDANRRVLGADPDLILPGTVLHRP</sequence>
<dbReference type="AlphaFoldDB" id="A0A9X2FXJ6"/>
<keyword evidence="1" id="KW-0472">Membrane</keyword>
<feature type="transmembrane region" description="Helical" evidence="1">
    <location>
        <begin position="65"/>
        <end position="89"/>
    </location>
</feature>
<reference evidence="2" key="1">
    <citation type="submission" date="2022-06" db="EMBL/GenBank/DDBJ databases">
        <title>Genomic Encyclopedia of Archaeal and Bacterial Type Strains, Phase II (KMG-II): from individual species to whole genera.</title>
        <authorList>
            <person name="Goeker M."/>
        </authorList>
    </citation>
    <scope>NUCLEOTIDE SEQUENCE</scope>
    <source>
        <strain evidence="2">DSM 26652</strain>
    </source>
</reference>
<dbReference type="Proteomes" id="UP001139493">
    <property type="component" value="Unassembled WGS sequence"/>
</dbReference>
<dbReference type="CDD" id="cd00118">
    <property type="entry name" value="LysM"/>
    <property type="match status" value="1"/>
</dbReference>
<dbReference type="Gene3D" id="3.10.350.10">
    <property type="entry name" value="LysM domain"/>
    <property type="match status" value="1"/>
</dbReference>
<keyword evidence="3" id="KW-1185">Reference proteome</keyword>
<dbReference type="InterPro" id="IPR036779">
    <property type="entry name" value="LysM_dom_sf"/>
</dbReference>
<gene>
    <name evidence="2" type="ORF">APR03_000493</name>
</gene>
<accession>A0A9X2FXJ6</accession>
<dbReference type="RefSeq" id="WP_253832399.1">
    <property type="nucleotide sequence ID" value="NZ_JAMTCS010000001.1"/>
</dbReference>
<dbReference type="InterPro" id="IPR018392">
    <property type="entry name" value="LysM"/>
</dbReference>
<evidence type="ECO:0000313" key="3">
    <source>
        <dbReference type="Proteomes" id="UP001139493"/>
    </source>
</evidence>
<keyword evidence="1" id="KW-0812">Transmembrane</keyword>
<proteinExistence type="predicted"/>
<organism evidence="2 3">
    <name type="scientific">Promicromonospora thailandica</name>
    <dbReference type="NCBI Taxonomy" id="765201"/>
    <lineage>
        <taxon>Bacteria</taxon>
        <taxon>Bacillati</taxon>
        <taxon>Actinomycetota</taxon>
        <taxon>Actinomycetes</taxon>
        <taxon>Micrococcales</taxon>
        <taxon>Promicromonosporaceae</taxon>
        <taxon>Promicromonospora</taxon>
    </lineage>
</organism>
<dbReference type="EMBL" id="JAMTCS010000001">
    <property type="protein sequence ID" value="MCP2263170.1"/>
    <property type="molecule type" value="Genomic_DNA"/>
</dbReference>